<feature type="region of interest" description="Disordered" evidence="1">
    <location>
        <begin position="235"/>
        <end position="282"/>
    </location>
</feature>
<feature type="region of interest" description="Disordered" evidence="1">
    <location>
        <begin position="373"/>
        <end position="402"/>
    </location>
</feature>
<feature type="compositionally biased region" description="Polar residues" evidence="1">
    <location>
        <begin position="388"/>
        <end position="399"/>
    </location>
</feature>
<keyword evidence="3" id="KW-1185">Reference proteome</keyword>
<dbReference type="EMBL" id="CAXAMN010022695">
    <property type="protein sequence ID" value="CAK9071940.1"/>
    <property type="molecule type" value="Genomic_DNA"/>
</dbReference>
<organism evidence="2 3">
    <name type="scientific">Durusdinium trenchii</name>
    <dbReference type="NCBI Taxonomy" id="1381693"/>
    <lineage>
        <taxon>Eukaryota</taxon>
        <taxon>Sar</taxon>
        <taxon>Alveolata</taxon>
        <taxon>Dinophyceae</taxon>
        <taxon>Suessiales</taxon>
        <taxon>Symbiodiniaceae</taxon>
        <taxon>Durusdinium</taxon>
    </lineage>
</organism>
<feature type="region of interest" description="Disordered" evidence="1">
    <location>
        <begin position="689"/>
        <end position="719"/>
    </location>
</feature>
<dbReference type="InterPro" id="IPR012337">
    <property type="entry name" value="RNaseH-like_sf"/>
</dbReference>
<reference evidence="2 3" key="1">
    <citation type="submission" date="2024-02" db="EMBL/GenBank/DDBJ databases">
        <authorList>
            <person name="Chen Y."/>
            <person name="Shah S."/>
            <person name="Dougan E. K."/>
            <person name="Thang M."/>
            <person name="Chan C."/>
        </authorList>
    </citation>
    <scope>NUCLEOTIDE SEQUENCE [LARGE SCALE GENOMIC DNA]</scope>
</reference>
<dbReference type="Gene3D" id="3.30.420.10">
    <property type="entry name" value="Ribonuclease H-like superfamily/Ribonuclease H"/>
    <property type="match status" value="1"/>
</dbReference>
<comment type="caution">
    <text evidence="2">The sequence shown here is derived from an EMBL/GenBank/DDBJ whole genome shotgun (WGS) entry which is preliminary data.</text>
</comment>
<feature type="region of interest" description="Disordered" evidence="1">
    <location>
        <begin position="746"/>
        <end position="772"/>
    </location>
</feature>
<evidence type="ECO:0000313" key="3">
    <source>
        <dbReference type="Proteomes" id="UP001642484"/>
    </source>
</evidence>
<name>A0ABP0P7B5_9DINO</name>
<dbReference type="InterPro" id="IPR036397">
    <property type="entry name" value="RNaseH_sf"/>
</dbReference>
<proteinExistence type="predicted"/>
<dbReference type="Proteomes" id="UP001642484">
    <property type="component" value="Unassembled WGS sequence"/>
</dbReference>
<feature type="compositionally biased region" description="Acidic residues" evidence="1">
    <location>
        <begin position="836"/>
        <end position="845"/>
    </location>
</feature>
<feature type="compositionally biased region" description="Low complexity" evidence="1">
    <location>
        <begin position="589"/>
        <end position="601"/>
    </location>
</feature>
<sequence length="1819" mass="202861">MADEEKGSSAWYKVPTWDGNPSIFRTFQREMSWWMTSMDASSCTKYNVAARWTLRQTGIVRARCEEFTPEELAGKTEVRGTDPSSGEEVVLVEADPWFGIRKLMKALEENMERTILDRKDELRRQFYQDLKRNAGERISTFCTRFRTLVSEMRREGIILPSKELGWFLRNRLGLDAIRVQLLDTTLRGRESYEEVEAEPLRFFRDLHSENPLHRKSVTDRSPLLSRFLSQSQSGASSYRTSLPSSGGSSSFGTRSYRSTSVGGSSQKSFRQSPKPPPPRSAMVAEGLADEVLEGEDDEEELIPDQPEANASGLEEVLTAEAEVLAAEIQALEEEGMEPDVLEALECGKQSSIRATISPMREARHKIAEIKKDRGYGKPMSQPAKPRFTRNQPKNSNPKPQKQVRVVEALTTELSADPTAPADEAHEVLTLSRVSRPSTLSEALRQSNEVHVSQLASLSMDKRLMDLVLIWVSIIPVESLGLGLLLGRDWLDGVGCVLSFSKKIMRADGRTFCIAIDPFGDGVVALQIAHHEWLQRKLLAVQFVGNPHHDPKSHEHLLSEHSVCAAKLVGMSVEAGSNSLDLARRMASLNASPNSTTSSSSTPDRDLTLGIAHGRRDRPRKSTGGKVAQQPDAVAIAGTKHGGQWSVAQGSFPKSPDSPKLHGRKFEGVHVASRPPRLAGLVCGRFHASRDAGSSQFKRNRQQDSPAAADKAKKEGKQADAVEYNEKTTVEQLKATIRPVVKLIASKDPPSAKSSSASSHQEPPKGLTTASTRAPETLALAAPSTPGKTAASSPMPGVKLQDIHDLLAQQDQKFQSLEKQFHLDHAKCREVLAVDGAEEEKPEEEGGATMDPYDTESEISSVDEDGAPEARVSSAVRQAVKRLHENTGHRSNRRLARALVLSGAPKEVILAAKTLKCSFCDEKRRPKSHRPTSLPTPKDVSDQVHINIFECSDITEQRFYIVHCIDWTSRFQMAEALEYKDSDSIVHWFQERWMSVFGPPRVIVADQGALVQWCMRERSGTMQYRIALKRHCMMSNDRAPKMLAQTFHHLRRLQWQLIQVPYRQYAKDTANQSVPDVEQAPKQYEIFENILKNATMHPLRAIQLQVEKDKKADGNLAVQDHGSWSGKWPLPTRTSWEAHEISCTLWPCGEHEVNAAKTTRREVKWKDIPMHERAKYRKAAETGWKVQVDNGAFEILSDEESERIKAKLRASGQLHKILTPRYIYTDKHDGLRSDSNPLPLLANARVVIPGYKDETTYCVRKDAPTSSRNSQHMLFIVAAARKWCLWSADVKSAFLKGEHFQEGERELYICNIRCTSVDEPMLPFSAGGLARVRKGVFGLADSIVVSHVDDLLMGGTDLAGKSLRALGDELGFGSLETGCFTYCGKQIKQNADVTIEVNMQAFHENVQPIAVPVHRKKQFEAALTPAEHRQLRAILGSLQWLVTQVRWDMGFHLSVLQGEPPVVKTLLKANALARLMKQDAGFKLRFGQMDLQGAGILVVTDASLGNVTRASGADGPLYTKVFNQAAYLVLVAERNLMSGKQGRFGVLDARSHRLTRVCRSTYGAELLGLKESLDIGFFSRGLLAEVQGFSVLKGDEQYNSFIPLGLVTDAKDVYDKNTSDMPTYGSQKSLAFTVAWMREVLRKDKTQIHWTLTENMLIDCGTKEMKSNHLKAVLHQGTWSITYNPRFVKQTTKPLKAAAPKGLSLPGRLLSADDPMLSHLMRLAERPGWHFQDPHGIHVCRNARSFRGPAPRFNAESFPLRTTYARFDTDHQAEWRILEKDVRGGKLDMIGETADVLVTLFGPDPNPKINKEMDQLKKIA</sequence>
<feature type="region of interest" description="Disordered" evidence="1">
    <location>
        <begin position="836"/>
        <end position="868"/>
    </location>
</feature>
<accession>A0ABP0P7B5</accession>
<evidence type="ECO:0008006" key="4">
    <source>
        <dbReference type="Google" id="ProtNLM"/>
    </source>
</evidence>
<feature type="compositionally biased region" description="Polar residues" evidence="1">
    <location>
        <begin position="261"/>
        <end position="271"/>
    </location>
</feature>
<feature type="compositionally biased region" description="Basic and acidic residues" evidence="1">
    <location>
        <begin position="709"/>
        <end position="719"/>
    </location>
</feature>
<feature type="compositionally biased region" description="Acidic residues" evidence="1">
    <location>
        <begin position="852"/>
        <end position="866"/>
    </location>
</feature>
<evidence type="ECO:0000256" key="1">
    <source>
        <dbReference type="SAM" id="MobiDB-lite"/>
    </source>
</evidence>
<feature type="compositionally biased region" description="Basic residues" evidence="1">
    <location>
        <begin position="612"/>
        <end position="622"/>
    </location>
</feature>
<evidence type="ECO:0000313" key="2">
    <source>
        <dbReference type="EMBL" id="CAK9071940.1"/>
    </source>
</evidence>
<gene>
    <name evidence="2" type="ORF">CCMP2556_LOCUS35372</name>
</gene>
<feature type="region of interest" description="Disordered" evidence="1">
    <location>
        <begin position="589"/>
        <end position="662"/>
    </location>
</feature>
<protein>
    <recommendedName>
        <fullName evidence="4">Copia protein</fullName>
    </recommendedName>
</protein>
<feature type="compositionally biased region" description="Low complexity" evidence="1">
    <location>
        <begin position="236"/>
        <end position="260"/>
    </location>
</feature>
<dbReference type="SUPFAM" id="SSF53098">
    <property type="entry name" value="Ribonuclease H-like"/>
    <property type="match status" value="1"/>
</dbReference>
<feature type="compositionally biased region" description="Low complexity" evidence="1">
    <location>
        <begin position="746"/>
        <end position="758"/>
    </location>
</feature>